<dbReference type="PROSITE" id="PS50977">
    <property type="entry name" value="HTH_TETR_2"/>
    <property type="match status" value="1"/>
</dbReference>
<dbReference type="PANTHER" id="PTHR30055">
    <property type="entry name" value="HTH-TYPE TRANSCRIPTIONAL REGULATOR RUTR"/>
    <property type="match status" value="1"/>
</dbReference>
<dbReference type="InterPro" id="IPR009057">
    <property type="entry name" value="Homeodomain-like_sf"/>
</dbReference>
<dbReference type="InterPro" id="IPR001647">
    <property type="entry name" value="HTH_TetR"/>
</dbReference>
<evidence type="ECO:0000256" key="2">
    <source>
        <dbReference type="ARBA" id="ARBA00023125"/>
    </source>
</evidence>
<evidence type="ECO:0000256" key="4">
    <source>
        <dbReference type="PROSITE-ProRule" id="PRU00335"/>
    </source>
</evidence>
<accession>A0ABW0NSX9</accession>
<dbReference type="RefSeq" id="WP_386741214.1">
    <property type="nucleotide sequence ID" value="NZ_JBHSMG010000005.1"/>
</dbReference>
<comment type="caution">
    <text evidence="6">The sequence shown here is derived from an EMBL/GenBank/DDBJ whole genome shotgun (WGS) entry which is preliminary data.</text>
</comment>
<dbReference type="InterPro" id="IPR050109">
    <property type="entry name" value="HTH-type_TetR-like_transc_reg"/>
</dbReference>
<dbReference type="Gene3D" id="1.10.357.10">
    <property type="entry name" value="Tetracycline Repressor, domain 2"/>
    <property type="match status" value="1"/>
</dbReference>
<evidence type="ECO:0000313" key="6">
    <source>
        <dbReference type="EMBL" id="MFC5503504.1"/>
    </source>
</evidence>
<evidence type="ECO:0000313" key="7">
    <source>
        <dbReference type="Proteomes" id="UP001596039"/>
    </source>
</evidence>
<feature type="domain" description="HTH tetR-type" evidence="5">
    <location>
        <begin position="16"/>
        <end position="76"/>
    </location>
</feature>
<dbReference type="Pfam" id="PF00440">
    <property type="entry name" value="TetR_N"/>
    <property type="match status" value="1"/>
</dbReference>
<protein>
    <submittedName>
        <fullName evidence="6">TetR family transcriptional regulator</fullName>
    </submittedName>
</protein>
<feature type="DNA-binding region" description="H-T-H motif" evidence="4">
    <location>
        <begin position="39"/>
        <end position="58"/>
    </location>
</feature>
<dbReference type="PRINTS" id="PR00455">
    <property type="entry name" value="HTHTETR"/>
</dbReference>
<keyword evidence="1" id="KW-0805">Transcription regulation</keyword>
<dbReference type="Proteomes" id="UP001596039">
    <property type="component" value="Unassembled WGS sequence"/>
</dbReference>
<dbReference type="EMBL" id="JBHSMG010000005">
    <property type="protein sequence ID" value="MFC5503504.1"/>
    <property type="molecule type" value="Genomic_DNA"/>
</dbReference>
<sequence length="214" mass="24039">MTDVATEPGLRERKRLATRRAILVAALRLVAERGLENVTVDEISRVADISPRTFFNYFPSKEEALVGEGPTLPSDEAIEQFVSRGTGDVIRDLGTMFMSTAELAFSDLELIRLRKSVVSTHPELSAMRMQSFRAFEEQLVSVVQRRLAHDDPSLALDPERLHSRAQLTMMVGLAAVHHAWRRWAESASDGDSMLERLRDSFDELHVVLGTLVPR</sequence>
<dbReference type="InterPro" id="IPR023772">
    <property type="entry name" value="DNA-bd_HTH_TetR-type_CS"/>
</dbReference>
<keyword evidence="2 4" id="KW-0238">DNA-binding</keyword>
<dbReference type="PROSITE" id="PS01081">
    <property type="entry name" value="HTH_TETR_1"/>
    <property type="match status" value="1"/>
</dbReference>
<name>A0ABW0NSX9_9MICO</name>
<dbReference type="SUPFAM" id="SSF46689">
    <property type="entry name" value="Homeodomain-like"/>
    <property type="match status" value="1"/>
</dbReference>
<organism evidence="6 7">
    <name type="scientific">Lysinimonas soli</name>
    <dbReference type="NCBI Taxonomy" id="1074233"/>
    <lineage>
        <taxon>Bacteria</taxon>
        <taxon>Bacillati</taxon>
        <taxon>Actinomycetota</taxon>
        <taxon>Actinomycetes</taxon>
        <taxon>Micrococcales</taxon>
        <taxon>Microbacteriaceae</taxon>
        <taxon>Lysinimonas</taxon>
    </lineage>
</organism>
<keyword evidence="3" id="KW-0804">Transcription</keyword>
<gene>
    <name evidence="6" type="ORF">ACFPJ4_14745</name>
</gene>
<evidence type="ECO:0000256" key="1">
    <source>
        <dbReference type="ARBA" id="ARBA00023015"/>
    </source>
</evidence>
<keyword evidence="7" id="KW-1185">Reference proteome</keyword>
<proteinExistence type="predicted"/>
<dbReference type="PANTHER" id="PTHR30055:SF238">
    <property type="entry name" value="MYCOFACTOCIN BIOSYNTHESIS TRANSCRIPTIONAL REGULATOR MFTR-RELATED"/>
    <property type="match status" value="1"/>
</dbReference>
<reference evidence="7" key="1">
    <citation type="journal article" date="2019" name="Int. J. Syst. Evol. Microbiol.">
        <title>The Global Catalogue of Microorganisms (GCM) 10K type strain sequencing project: providing services to taxonomists for standard genome sequencing and annotation.</title>
        <authorList>
            <consortium name="The Broad Institute Genomics Platform"/>
            <consortium name="The Broad Institute Genome Sequencing Center for Infectious Disease"/>
            <person name="Wu L."/>
            <person name="Ma J."/>
        </authorList>
    </citation>
    <scope>NUCLEOTIDE SEQUENCE [LARGE SCALE GENOMIC DNA]</scope>
    <source>
        <strain evidence="7">CGMCC 4.6997</strain>
    </source>
</reference>
<evidence type="ECO:0000256" key="3">
    <source>
        <dbReference type="ARBA" id="ARBA00023163"/>
    </source>
</evidence>
<evidence type="ECO:0000259" key="5">
    <source>
        <dbReference type="PROSITE" id="PS50977"/>
    </source>
</evidence>